<dbReference type="OrthoDB" id="9809288at2"/>
<sequence>MPYPDSINPDFSARDSLPGVDETLARRWSPRAFVKTPIAEADVNVLFEAARWAPSCFNDQPWEFHVSTEETYDDFLDLLLEGNQVWAKNASLLCFVVVRKTFNHNGKDNAYAEYDAGAAWMALSLQARQMGLYTHGMGGIKHQQVADYLQLDDNHKVICGIAIGVAAEPDVLSAEVAAKEKPSGRKPLADVLKRW</sequence>
<dbReference type="GO" id="GO:0016491">
    <property type="term" value="F:oxidoreductase activity"/>
    <property type="evidence" value="ECO:0007669"/>
    <property type="project" value="UniProtKB-KW"/>
</dbReference>
<proteinExistence type="inferred from homology"/>
<keyword evidence="5" id="KW-1185">Reference proteome</keyword>
<evidence type="ECO:0000259" key="3">
    <source>
        <dbReference type="Pfam" id="PF00881"/>
    </source>
</evidence>
<dbReference type="STRING" id="1249552.PS2015_1804"/>
<dbReference type="CDD" id="cd02138">
    <property type="entry name" value="TdsD-like"/>
    <property type="match status" value="1"/>
</dbReference>
<accession>A0A0S2KDS4</accession>
<dbReference type="SUPFAM" id="SSF55469">
    <property type="entry name" value="FMN-dependent nitroreductase-like"/>
    <property type="match status" value="1"/>
</dbReference>
<dbReference type="PATRIC" id="fig|1249552.3.peg.1812"/>
<dbReference type="RefSeq" id="WP_058021891.1">
    <property type="nucleotide sequence ID" value="NZ_CP013189.1"/>
</dbReference>
<evidence type="ECO:0000313" key="4">
    <source>
        <dbReference type="EMBL" id="ALO46454.1"/>
    </source>
</evidence>
<gene>
    <name evidence="4" type="ORF">PS2015_1804</name>
</gene>
<dbReference type="PANTHER" id="PTHR43673">
    <property type="entry name" value="NAD(P)H NITROREDUCTASE YDGI-RELATED"/>
    <property type="match status" value="1"/>
</dbReference>
<dbReference type="InterPro" id="IPR029479">
    <property type="entry name" value="Nitroreductase"/>
</dbReference>
<evidence type="ECO:0000313" key="5">
    <source>
        <dbReference type="Proteomes" id="UP000065641"/>
    </source>
</evidence>
<feature type="domain" description="Nitroreductase" evidence="3">
    <location>
        <begin position="25"/>
        <end position="85"/>
    </location>
</feature>
<keyword evidence="2" id="KW-0560">Oxidoreductase</keyword>
<comment type="similarity">
    <text evidence="1">Belongs to the nitroreductase family.</text>
</comment>
<dbReference type="Pfam" id="PF00881">
    <property type="entry name" value="Nitroreductase"/>
    <property type="match status" value="1"/>
</dbReference>
<protein>
    <submittedName>
        <fullName evidence="4">Nitroreductase</fullName>
    </submittedName>
</protein>
<dbReference type="InterPro" id="IPR000415">
    <property type="entry name" value="Nitroreductase-like"/>
</dbReference>
<dbReference type="AlphaFoldDB" id="A0A0S2KDS4"/>
<evidence type="ECO:0000256" key="1">
    <source>
        <dbReference type="ARBA" id="ARBA00007118"/>
    </source>
</evidence>
<dbReference type="EMBL" id="CP013189">
    <property type="protein sequence ID" value="ALO46454.1"/>
    <property type="molecule type" value="Genomic_DNA"/>
</dbReference>
<dbReference type="Proteomes" id="UP000065641">
    <property type="component" value="Chromosome"/>
</dbReference>
<dbReference type="PANTHER" id="PTHR43673:SF10">
    <property type="entry name" value="NADH DEHYDROGENASE_NAD(P)H NITROREDUCTASE XCC3605-RELATED"/>
    <property type="match status" value="1"/>
</dbReference>
<dbReference type="KEGG" id="pspi:PS2015_1804"/>
<reference evidence="4 5" key="1">
    <citation type="submission" date="2015-11" db="EMBL/GenBank/DDBJ databases">
        <authorList>
            <person name="Zhang Y."/>
            <person name="Guo Z."/>
        </authorList>
    </citation>
    <scope>NUCLEOTIDE SEQUENCE [LARGE SCALE GENOMIC DNA]</scope>
    <source>
        <strain evidence="4 5">KCTC 32221</strain>
    </source>
</reference>
<evidence type="ECO:0000256" key="2">
    <source>
        <dbReference type="ARBA" id="ARBA00023002"/>
    </source>
</evidence>
<dbReference type="Gene3D" id="3.40.109.10">
    <property type="entry name" value="NADH Oxidase"/>
    <property type="match status" value="1"/>
</dbReference>
<name>A0A0S2KDS4_9GAMM</name>
<organism evidence="4 5">
    <name type="scientific">Pseudohongiella spirulinae</name>
    <dbReference type="NCBI Taxonomy" id="1249552"/>
    <lineage>
        <taxon>Bacteria</taxon>
        <taxon>Pseudomonadati</taxon>
        <taxon>Pseudomonadota</taxon>
        <taxon>Gammaproteobacteria</taxon>
        <taxon>Pseudomonadales</taxon>
        <taxon>Pseudohongiellaceae</taxon>
        <taxon>Pseudohongiella</taxon>
    </lineage>
</organism>